<comment type="caution">
    <text evidence="1">The sequence shown here is derived from an EMBL/GenBank/DDBJ whole genome shotgun (WGS) entry which is preliminary data.</text>
</comment>
<evidence type="ECO:0000313" key="1">
    <source>
        <dbReference type="EMBL" id="MBM7631651.1"/>
    </source>
</evidence>
<proteinExistence type="predicted"/>
<accession>A0ABS2P936</accession>
<sequence>MRFHLLLITVTIKRRFYSEDETKRAYREQKIEEQFQQHKDQIYRRYFM</sequence>
<keyword evidence="2" id="KW-1185">Reference proteome</keyword>
<name>A0ABS2P936_9BACL</name>
<evidence type="ECO:0000313" key="2">
    <source>
        <dbReference type="Proteomes" id="UP000741863"/>
    </source>
</evidence>
<dbReference type="InterPro" id="IPR012655">
    <property type="entry name" value="YrzI"/>
</dbReference>
<dbReference type="Proteomes" id="UP000741863">
    <property type="component" value="Unassembled WGS sequence"/>
</dbReference>
<reference evidence="1 2" key="1">
    <citation type="submission" date="2021-01" db="EMBL/GenBank/DDBJ databases">
        <title>Genomic Encyclopedia of Type Strains, Phase IV (KMG-IV): sequencing the most valuable type-strain genomes for metagenomic binning, comparative biology and taxonomic classification.</title>
        <authorList>
            <person name="Goeker M."/>
        </authorList>
    </citation>
    <scope>NUCLEOTIDE SEQUENCE [LARGE SCALE GENOMIC DNA]</scope>
    <source>
        <strain evidence="1 2">DSM 25540</strain>
    </source>
</reference>
<organism evidence="1 2">
    <name type="scientific">Geomicrobium sediminis</name>
    <dbReference type="NCBI Taxonomy" id="1347788"/>
    <lineage>
        <taxon>Bacteria</taxon>
        <taxon>Bacillati</taxon>
        <taxon>Bacillota</taxon>
        <taxon>Bacilli</taxon>
        <taxon>Bacillales</taxon>
        <taxon>Geomicrobium</taxon>
    </lineage>
</organism>
<protein>
    <submittedName>
        <fullName evidence="1">Uncharacterized protein (TIGR02413 family)</fullName>
    </submittedName>
</protein>
<gene>
    <name evidence="1" type="ORF">JOD17_000743</name>
</gene>
<dbReference type="EMBL" id="JAFBEC010000002">
    <property type="protein sequence ID" value="MBM7631651.1"/>
    <property type="molecule type" value="Genomic_DNA"/>
</dbReference>
<dbReference type="RefSeq" id="WP_169961746.1">
    <property type="nucleotide sequence ID" value="NZ_JAFBEC010000002.1"/>
</dbReference>
<dbReference type="Pfam" id="PF09501">
    <property type="entry name" value="Bac_small_YrzI"/>
    <property type="match status" value="1"/>
</dbReference>